<dbReference type="EMBL" id="CAJVRM010000574">
    <property type="protein sequence ID" value="CAG8982207.1"/>
    <property type="molecule type" value="Genomic_DNA"/>
</dbReference>
<proteinExistence type="predicted"/>
<sequence length="306" mass="35007">MAPLRRSARHGGHYSSSETPGKVKFSTLPLEIREKIWELTWPESRVVELANEMLGGDNPYNQYGDFIYLPVLRFAGYLQPLLDEKFTSRFPDEDEDYKSGVNLPNPIALQINHESRAFTLKTYTLFQHTILPGASIYANPLRDVVWCGDNWNGLWSGDWSPLKDYYNKDLSVFRTAVLGITASLWIGLDHDTLPGGNSFQLDRLWNFFRELPGLDRFVILHSRASSGAPLRNVPNLNLVPVVAAIPIAEFLKEENRPIRFCDKFERTEKRPVKKLLYYHPADGNLEDFLGGQNSKLSEEFNVKMDV</sequence>
<feature type="region of interest" description="Disordered" evidence="1">
    <location>
        <begin position="1"/>
        <end position="20"/>
    </location>
</feature>
<organism evidence="3 4">
    <name type="scientific">Hymenoscyphus albidus</name>
    <dbReference type="NCBI Taxonomy" id="595503"/>
    <lineage>
        <taxon>Eukaryota</taxon>
        <taxon>Fungi</taxon>
        <taxon>Dikarya</taxon>
        <taxon>Ascomycota</taxon>
        <taxon>Pezizomycotina</taxon>
        <taxon>Leotiomycetes</taxon>
        <taxon>Helotiales</taxon>
        <taxon>Helotiaceae</taxon>
        <taxon>Hymenoscyphus</taxon>
    </lineage>
</organism>
<dbReference type="PANTHER" id="PTHR35910">
    <property type="entry name" value="2EXR DOMAIN-CONTAINING PROTEIN"/>
    <property type="match status" value="1"/>
</dbReference>
<accession>A0A9N9M1C0</accession>
<evidence type="ECO:0000313" key="4">
    <source>
        <dbReference type="Proteomes" id="UP000701801"/>
    </source>
</evidence>
<comment type="caution">
    <text evidence="3">The sequence shown here is derived from an EMBL/GenBank/DDBJ whole genome shotgun (WGS) entry which is preliminary data.</text>
</comment>
<feature type="domain" description="2EXR" evidence="2">
    <location>
        <begin position="24"/>
        <end position="145"/>
    </location>
</feature>
<evidence type="ECO:0000259" key="2">
    <source>
        <dbReference type="Pfam" id="PF20150"/>
    </source>
</evidence>
<protein>
    <recommendedName>
        <fullName evidence="2">2EXR domain-containing protein</fullName>
    </recommendedName>
</protein>
<name>A0A9N9M1C0_9HELO</name>
<dbReference type="Proteomes" id="UP000701801">
    <property type="component" value="Unassembled WGS sequence"/>
</dbReference>
<gene>
    <name evidence="3" type="ORF">HYALB_00003643</name>
</gene>
<dbReference type="PANTHER" id="PTHR35910:SF1">
    <property type="entry name" value="2EXR DOMAIN-CONTAINING PROTEIN"/>
    <property type="match status" value="1"/>
</dbReference>
<dbReference type="Pfam" id="PF20150">
    <property type="entry name" value="2EXR"/>
    <property type="match status" value="1"/>
</dbReference>
<keyword evidence="4" id="KW-1185">Reference proteome</keyword>
<dbReference type="AlphaFoldDB" id="A0A9N9M1C0"/>
<evidence type="ECO:0000256" key="1">
    <source>
        <dbReference type="SAM" id="MobiDB-lite"/>
    </source>
</evidence>
<dbReference type="OrthoDB" id="3497944at2759"/>
<evidence type="ECO:0000313" key="3">
    <source>
        <dbReference type="EMBL" id="CAG8982207.1"/>
    </source>
</evidence>
<dbReference type="InterPro" id="IPR045518">
    <property type="entry name" value="2EXR"/>
</dbReference>
<reference evidence="3" key="1">
    <citation type="submission" date="2021-07" db="EMBL/GenBank/DDBJ databases">
        <authorList>
            <person name="Durling M."/>
        </authorList>
    </citation>
    <scope>NUCLEOTIDE SEQUENCE</scope>
</reference>
<feature type="compositionally biased region" description="Basic residues" evidence="1">
    <location>
        <begin position="1"/>
        <end position="12"/>
    </location>
</feature>